<dbReference type="GO" id="GO:0003995">
    <property type="term" value="F:acyl-CoA dehydrogenase activity"/>
    <property type="evidence" value="ECO:0007669"/>
    <property type="project" value="TreeGrafter"/>
</dbReference>
<dbReference type="SUPFAM" id="SSF47203">
    <property type="entry name" value="Acyl-CoA dehydrogenase C-terminal domain-like"/>
    <property type="match status" value="1"/>
</dbReference>
<dbReference type="Gene3D" id="1.20.140.10">
    <property type="entry name" value="Butyryl-CoA Dehydrogenase, subunit A, domain 3"/>
    <property type="match status" value="1"/>
</dbReference>
<gene>
    <name evidence="2" type="ORF">HH308_16880</name>
</gene>
<evidence type="ECO:0000259" key="1">
    <source>
        <dbReference type="Pfam" id="PF02771"/>
    </source>
</evidence>
<dbReference type="AlphaFoldDB" id="A0A848KX42"/>
<dbReference type="InterPro" id="IPR013786">
    <property type="entry name" value="AcylCoA_DH/ox_N"/>
</dbReference>
<dbReference type="InterPro" id="IPR037069">
    <property type="entry name" value="AcylCoA_DH/ox_N_sf"/>
</dbReference>
<dbReference type="EMBL" id="JABBNB010000017">
    <property type="protein sequence ID" value="NMO02889.1"/>
    <property type="molecule type" value="Genomic_DNA"/>
</dbReference>
<reference evidence="2 3" key="1">
    <citation type="submission" date="2020-04" db="EMBL/GenBank/DDBJ databases">
        <title>Gordonia sp. nov. TBRC 11910.</title>
        <authorList>
            <person name="Suriyachadkun C."/>
        </authorList>
    </citation>
    <scope>NUCLEOTIDE SEQUENCE [LARGE SCALE GENOMIC DNA]</scope>
    <source>
        <strain evidence="2 3">TBRC 11910</strain>
    </source>
</reference>
<sequence>MTFVQDRQEYSVIDASLERVELEHGAAVAAAAEHAADVDAKARFPQEAVDAMRAAGLLSASLPRALGGRDASITELAVVARALGAACSSAAMVFAMHHTQALSLRFHADAGPIADLTRHIAETEALLASSTTEITTGGDTGSSTCAVVPDGDGVVLEKNAPVISYGAYADYICTTARRSPDSLPTDQVLVVCPADDTQLTQTSQWDTLGFRGTCSPGFQLAARTASTNVVPVAYSSISAHTMLPASHTLWASVWLGMADAAIDKARGQVRSAARRSGGATTPQAAKFADLLVIHQRFESAVATEIARYEEFLASGEDEPTIGFAIAMNNLKLDTSIAVVDVVAGALAICGINGYREDHAASLGRLLRDAYGPQVMVSNDRIRANNAQLVLAYRPGR</sequence>
<dbReference type="PIRSF" id="PIRSF016578">
    <property type="entry name" value="HsaA"/>
    <property type="match status" value="1"/>
</dbReference>
<dbReference type="Proteomes" id="UP000550729">
    <property type="component" value="Unassembled WGS sequence"/>
</dbReference>
<dbReference type="SUPFAM" id="SSF56645">
    <property type="entry name" value="Acyl-CoA dehydrogenase NM domain-like"/>
    <property type="match status" value="1"/>
</dbReference>
<evidence type="ECO:0000313" key="2">
    <source>
        <dbReference type="EMBL" id="NMO02889.1"/>
    </source>
</evidence>
<comment type="caution">
    <text evidence="2">The sequence shown here is derived from an EMBL/GenBank/DDBJ whole genome shotgun (WGS) entry which is preliminary data.</text>
</comment>
<proteinExistence type="predicted"/>
<dbReference type="Gene3D" id="1.10.540.10">
    <property type="entry name" value="Acyl-CoA dehydrogenase/oxidase, N-terminal domain"/>
    <property type="match status" value="1"/>
</dbReference>
<feature type="domain" description="Acyl-CoA dehydrogenase/oxidase N-terminal" evidence="1">
    <location>
        <begin position="31"/>
        <end position="101"/>
    </location>
</feature>
<name>A0A848KX42_9ACTN</name>
<organism evidence="2 3">
    <name type="scientific">Gordonia asplenii</name>
    <dbReference type="NCBI Taxonomy" id="2725283"/>
    <lineage>
        <taxon>Bacteria</taxon>
        <taxon>Bacillati</taxon>
        <taxon>Actinomycetota</taxon>
        <taxon>Actinomycetes</taxon>
        <taxon>Mycobacteriales</taxon>
        <taxon>Gordoniaceae</taxon>
        <taxon>Gordonia</taxon>
    </lineage>
</organism>
<keyword evidence="3" id="KW-1185">Reference proteome</keyword>
<protein>
    <submittedName>
        <fullName evidence="2">Acyl-CoA/acyl-ACP dehydrogenase</fullName>
    </submittedName>
</protein>
<dbReference type="GO" id="GO:0050660">
    <property type="term" value="F:flavin adenine dinucleotide binding"/>
    <property type="evidence" value="ECO:0007669"/>
    <property type="project" value="InterPro"/>
</dbReference>
<accession>A0A848KX42</accession>
<dbReference type="Gene3D" id="2.40.110.10">
    <property type="entry name" value="Butyryl-CoA Dehydrogenase, subunit A, domain 2"/>
    <property type="match status" value="1"/>
</dbReference>
<dbReference type="PANTHER" id="PTHR43884">
    <property type="entry name" value="ACYL-COA DEHYDROGENASE"/>
    <property type="match status" value="1"/>
</dbReference>
<dbReference type="RefSeq" id="WP_170195393.1">
    <property type="nucleotide sequence ID" value="NZ_JABBNB010000017.1"/>
</dbReference>
<dbReference type="Pfam" id="PF02771">
    <property type="entry name" value="Acyl-CoA_dh_N"/>
    <property type="match status" value="1"/>
</dbReference>
<dbReference type="InterPro" id="IPR046373">
    <property type="entry name" value="Acyl-CoA_Oxase/DH_mid-dom_sf"/>
</dbReference>
<dbReference type="InterPro" id="IPR009100">
    <property type="entry name" value="AcylCoA_DH/oxidase_NM_dom_sf"/>
</dbReference>
<dbReference type="PANTHER" id="PTHR43884:SF12">
    <property type="entry name" value="ISOVALERYL-COA DEHYDROGENASE, MITOCHONDRIAL-RELATED"/>
    <property type="match status" value="1"/>
</dbReference>
<evidence type="ECO:0000313" key="3">
    <source>
        <dbReference type="Proteomes" id="UP000550729"/>
    </source>
</evidence>
<dbReference type="InterPro" id="IPR036250">
    <property type="entry name" value="AcylCo_DH-like_C"/>
</dbReference>